<dbReference type="PROSITE" id="PS50977">
    <property type="entry name" value="HTH_TETR_2"/>
    <property type="match status" value="1"/>
</dbReference>
<accession>A0A4Z1RH14</accession>
<keyword evidence="3 5" id="KW-0238">DNA-binding</keyword>
<dbReference type="SUPFAM" id="SSF46689">
    <property type="entry name" value="Homeodomain-like"/>
    <property type="match status" value="1"/>
</dbReference>
<feature type="DNA-binding region" description="H-T-H motif" evidence="5">
    <location>
        <begin position="99"/>
        <end position="118"/>
    </location>
</feature>
<dbReference type="Proteomes" id="UP000298681">
    <property type="component" value="Unassembled WGS sequence"/>
</dbReference>
<dbReference type="EMBL" id="SPUH01000001">
    <property type="protein sequence ID" value="TKS53967.1"/>
    <property type="molecule type" value="Genomic_DNA"/>
</dbReference>
<keyword evidence="8" id="KW-1185">Reference proteome</keyword>
<evidence type="ECO:0000256" key="4">
    <source>
        <dbReference type="ARBA" id="ARBA00023163"/>
    </source>
</evidence>
<dbReference type="Pfam" id="PF00440">
    <property type="entry name" value="TetR_N"/>
    <property type="match status" value="1"/>
</dbReference>
<dbReference type="PANTHER" id="PTHR30055:SF226">
    <property type="entry name" value="HTH-TYPE TRANSCRIPTIONAL REGULATOR PKSA"/>
    <property type="match status" value="1"/>
</dbReference>
<dbReference type="InterPro" id="IPR050109">
    <property type="entry name" value="HTH-type_TetR-like_transc_reg"/>
</dbReference>
<reference evidence="7 8" key="1">
    <citation type="submission" date="2019-01" db="EMBL/GenBank/DDBJ databases">
        <authorList>
            <person name="Zhang S."/>
        </authorList>
    </citation>
    <scope>NUCLEOTIDE SEQUENCE [LARGE SCALE GENOMIC DNA]</scope>
    <source>
        <strain evidence="7 8">1626</strain>
    </source>
</reference>
<dbReference type="PANTHER" id="PTHR30055">
    <property type="entry name" value="HTH-TYPE TRANSCRIPTIONAL REGULATOR RUTR"/>
    <property type="match status" value="1"/>
</dbReference>
<sequence length="266" mass="29513">MHNAGSTPPCRAWWRCGWPGRSTRCRCTRRSVAVGGNAATSSGRRDATLLQLLERTDGARWMNARPRSEKAEARAEAQRKRILDAAQHCFIEHGFHGASMAAIAETAQMSAGLIYRYFESKSAIILAIVEEQLVLLRADIGRNTCPDFAVIMTNEYGRSYRPEGRGMNAALLLEISAEATRDPQIAAALDDYDTTVRDALHDWLTRAREAGGHALADDAARRRALMLQCLIEGLKLRETREPGLDRALLFAALQDVVPRLLDAELR</sequence>
<evidence type="ECO:0000313" key="8">
    <source>
        <dbReference type="Proteomes" id="UP000298681"/>
    </source>
</evidence>
<dbReference type="Gene3D" id="1.10.357.10">
    <property type="entry name" value="Tetracycline Repressor, domain 2"/>
    <property type="match status" value="1"/>
</dbReference>
<protein>
    <submittedName>
        <fullName evidence="7">TetR/AcrR family transcriptional regulator</fullName>
    </submittedName>
</protein>
<evidence type="ECO:0000313" key="7">
    <source>
        <dbReference type="EMBL" id="TKS53967.1"/>
    </source>
</evidence>
<dbReference type="InterPro" id="IPR009057">
    <property type="entry name" value="Homeodomain-like_sf"/>
</dbReference>
<dbReference type="InterPro" id="IPR001647">
    <property type="entry name" value="HTH_TetR"/>
</dbReference>
<dbReference type="InterPro" id="IPR036271">
    <property type="entry name" value="Tet_transcr_reg_TetR-rel_C_sf"/>
</dbReference>
<evidence type="ECO:0000259" key="6">
    <source>
        <dbReference type="PROSITE" id="PS50977"/>
    </source>
</evidence>
<keyword evidence="1" id="KW-0678">Repressor</keyword>
<name>A0A4Z1RH14_9GAMM</name>
<evidence type="ECO:0000256" key="1">
    <source>
        <dbReference type="ARBA" id="ARBA00022491"/>
    </source>
</evidence>
<dbReference type="GO" id="GO:0003700">
    <property type="term" value="F:DNA-binding transcription factor activity"/>
    <property type="evidence" value="ECO:0007669"/>
    <property type="project" value="TreeGrafter"/>
</dbReference>
<dbReference type="InterPro" id="IPR039538">
    <property type="entry name" value="BetI_C"/>
</dbReference>
<keyword evidence="4" id="KW-0804">Transcription</keyword>
<dbReference type="SUPFAM" id="SSF48498">
    <property type="entry name" value="Tetracyclin repressor-like, C-terminal domain"/>
    <property type="match status" value="1"/>
</dbReference>
<dbReference type="AlphaFoldDB" id="A0A4Z1RH14"/>
<evidence type="ECO:0000256" key="2">
    <source>
        <dbReference type="ARBA" id="ARBA00023015"/>
    </source>
</evidence>
<dbReference type="Pfam" id="PF13977">
    <property type="entry name" value="TetR_C_6"/>
    <property type="match status" value="1"/>
</dbReference>
<gene>
    <name evidence="7" type="ORF">E4582_03730</name>
</gene>
<proteinExistence type="predicted"/>
<evidence type="ECO:0000256" key="5">
    <source>
        <dbReference type="PROSITE-ProRule" id="PRU00335"/>
    </source>
</evidence>
<dbReference type="PRINTS" id="PR00455">
    <property type="entry name" value="HTHTETR"/>
</dbReference>
<dbReference type="GO" id="GO:0000976">
    <property type="term" value="F:transcription cis-regulatory region binding"/>
    <property type="evidence" value="ECO:0007669"/>
    <property type="project" value="TreeGrafter"/>
</dbReference>
<evidence type="ECO:0000256" key="3">
    <source>
        <dbReference type="ARBA" id="ARBA00023125"/>
    </source>
</evidence>
<comment type="caution">
    <text evidence="7">The sequence shown here is derived from an EMBL/GenBank/DDBJ whole genome shotgun (WGS) entry which is preliminary data.</text>
</comment>
<organism evidence="7 8">
    <name type="scientific">Luteimonas yindakuii</name>
    <dbReference type="NCBI Taxonomy" id="2565782"/>
    <lineage>
        <taxon>Bacteria</taxon>
        <taxon>Pseudomonadati</taxon>
        <taxon>Pseudomonadota</taxon>
        <taxon>Gammaproteobacteria</taxon>
        <taxon>Lysobacterales</taxon>
        <taxon>Lysobacteraceae</taxon>
        <taxon>Luteimonas</taxon>
    </lineage>
</organism>
<feature type="domain" description="HTH tetR-type" evidence="6">
    <location>
        <begin position="76"/>
        <end position="136"/>
    </location>
</feature>
<keyword evidence="2" id="KW-0805">Transcription regulation</keyword>